<evidence type="ECO:0000256" key="3">
    <source>
        <dbReference type="ARBA" id="ARBA00022670"/>
    </source>
</evidence>
<keyword evidence="5 6" id="KW-0378">Hydrolase</keyword>
<dbReference type="GO" id="GO:0004843">
    <property type="term" value="F:cysteine-type deubiquitinase activity"/>
    <property type="evidence" value="ECO:0007669"/>
    <property type="project" value="UniProtKB-EC"/>
</dbReference>
<evidence type="ECO:0000256" key="1">
    <source>
        <dbReference type="ARBA" id="ARBA00000707"/>
    </source>
</evidence>
<feature type="active site" evidence="6">
    <location>
        <position position="114"/>
    </location>
</feature>
<dbReference type="PANTHER" id="PTHR13291:SF0">
    <property type="entry name" value="JOSEPHIN-LIKE PROTEIN"/>
    <property type="match status" value="1"/>
</dbReference>
<name>A0A8S1MRF2_9CILI</name>
<dbReference type="InterPro" id="IPR006155">
    <property type="entry name" value="Josephin"/>
</dbReference>
<evidence type="ECO:0000313" key="9">
    <source>
        <dbReference type="Proteomes" id="UP000692954"/>
    </source>
</evidence>
<dbReference type="GO" id="GO:0016579">
    <property type="term" value="P:protein deubiquitination"/>
    <property type="evidence" value="ECO:0007669"/>
    <property type="project" value="InterPro"/>
</dbReference>
<evidence type="ECO:0000313" key="8">
    <source>
        <dbReference type="EMBL" id="CAD8080951.1"/>
    </source>
</evidence>
<dbReference type="Proteomes" id="UP000692954">
    <property type="component" value="Unassembled WGS sequence"/>
</dbReference>
<evidence type="ECO:0000256" key="4">
    <source>
        <dbReference type="ARBA" id="ARBA00022786"/>
    </source>
</evidence>
<dbReference type="EMBL" id="CAJJDN010000041">
    <property type="protein sequence ID" value="CAD8080951.1"/>
    <property type="molecule type" value="Genomic_DNA"/>
</dbReference>
<keyword evidence="4" id="KW-0833">Ubl conjugation pathway</keyword>
<keyword evidence="3" id="KW-0645">Protease</keyword>
<dbReference type="Pfam" id="PF02099">
    <property type="entry name" value="Josephin"/>
    <property type="match status" value="1"/>
</dbReference>
<proteinExistence type="predicted"/>
<evidence type="ECO:0000256" key="2">
    <source>
        <dbReference type="ARBA" id="ARBA00012759"/>
    </source>
</evidence>
<keyword evidence="9" id="KW-1185">Reference proteome</keyword>
<dbReference type="SMART" id="SM01246">
    <property type="entry name" value="Josephin"/>
    <property type="match status" value="1"/>
</dbReference>
<evidence type="ECO:0000259" key="7">
    <source>
        <dbReference type="PROSITE" id="PS50957"/>
    </source>
</evidence>
<evidence type="ECO:0000256" key="6">
    <source>
        <dbReference type="PROSITE-ProRule" id="PRU00331"/>
    </source>
</evidence>
<sequence>MDGIYHQQQKLLLCGLSAVNNLLQNEHYTSQQMNELADSLPNYQKSFFNYHSNFLKIGNYSADVLINALQQVGKQVVYFDKRQPNHLNSIVQDQNLLGFLLNKEEKKFFFTTHHWFSILKKNQNWYNLDGKLKKYTLFKNDENLIEFLNKELKNNLTIFIVYNNKKQIDTQMKENQQQQQQDTVQQENINQQQVVENQLQQLDVQLIDKKQQIDNENSLQNNQIIDTIQNGVLSIENSQNIDEISSVENTQQIINTQIIENTQKIENSQEIINVQSIENTQTLENIDSIENSQQIVNTQNMESCQKADNPVQIGNSQQIINIQSLENSLQSDNVQQKETKKEIDESQI</sequence>
<dbReference type="InterPro" id="IPR040053">
    <property type="entry name" value="JOSD1/2"/>
</dbReference>
<feature type="domain" description="Josephin" evidence="7">
    <location>
        <begin position="1"/>
        <end position="176"/>
    </location>
</feature>
<dbReference type="AlphaFoldDB" id="A0A8S1MRF2"/>
<feature type="active site" evidence="6">
    <location>
        <position position="129"/>
    </location>
</feature>
<accession>A0A8S1MRF2</accession>
<reference evidence="8" key="1">
    <citation type="submission" date="2021-01" db="EMBL/GenBank/DDBJ databases">
        <authorList>
            <consortium name="Genoscope - CEA"/>
            <person name="William W."/>
        </authorList>
    </citation>
    <scope>NUCLEOTIDE SEQUENCE</scope>
</reference>
<organism evidence="8 9">
    <name type="scientific">Paramecium sonneborni</name>
    <dbReference type="NCBI Taxonomy" id="65129"/>
    <lineage>
        <taxon>Eukaryota</taxon>
        <taxon>Sar</taxon>
        <taxon>Alveolata</taxon>
        <taxon>Ciliophora</taxon>
        <taxon>Intramacronucleata</taxon>
        <taxon>Oligohymenophorea</taxon>
        <taxon>Peniculida</taxon>
        <taxon>Parameciidae</taxon>
        <taxon>Paramecium</taxon>
    </lineage>
</organism>
<comment type="catalytic activity">
    <reaction evidence="1">
        <text>Thiol-dependent hydrolysis of ester, thioester, amide, peptide and isopeptide bonds formed by the C-terminal Gly of ubiquitin (a 76-residue protein attached to proteins as an intracellular targeting signal).</text>
        <dbReference type="EC" id="3.4.19.12"/>
    </reaction>
</comment>
<dbReference type="PANTHER" id="PTHR13291">
    <property type="entry name" value="JOSEPHIN 1, 2"/>
    <property type="match status" value="1"/>
</dbReference>
<dbReference type="OrthoDB" id="422700at2759"/>
<gene>
    <name evidence="8" type="ORF">PSON_ATCC_30995.1.T0410136</name>
</gene>
<feature type="active site" evidence="6">
    <location>
        <position position="14"/>
    </location>
</feature>
<dbReference type="GO" id="GO:0006508">
    <property type="term" value="P:proteolysis"/>
    <property type="evidence" value="ECO:0007669"/>
    <property type="project" value="UniProtKB-KW"/>
</dbReference>
<dbReference type="PROSITE" id="PS50957">
    <property type="entry name" value="JOSEPHIN"/>
    <property type="match status" value="1"/>
</dbReference>
<dbReference type="EC" id="3.4.19.12" evidence="2"/>
<protein>
    <recommendedName>
        <fullName evidence="2">ubiquitinyl hydrolase 1</fullName>
        <ecNumber evidence="2">3.4.19.12</ecNumber>
    </recommendedName>
</protein>
<evidence type="ECO:0000256" key="5">
    <source>
        <dbReference type="ARBA" id="ARBA00022801"/>
    </source>
</evidence>
<comment type="caution">
    <text evidence="8">The sequence shown here is derived from an EMBL/GenBank/DDBJ whole genome shotgun (WGS) entry which is preliminary data.</text>
</comment>